<feature type="domain" description="Carrier" evidence="3">
    <location>
        <begin position="93"/>
        <end position="169"/>
    </location>
</feature>
<protein>
    <submittedName>
        <fullName evidence="4">Acyl carrier protein</fullName>
    </submittedName>
</protein>
<dbReference type="SMART" id="SM00823">
    <property type="entry name" value="PKS_PP"/>
    <property type="match status" value="1"/>
</dbReference>
<dbReference type="GO" id="GO:0031177">
    <property type="term" value="F:phosphopantetheine binding"/>
    <property type="evidence" value="ECO:0007669"/>
    <property type="project" value="InterPro"/>
</dbReference>
<dbReference type="Gene3D" id="1.10.1200.10">
    <property type="entry name" value="ACP-like"/>
    <property type="match status" value="1"/>
</dbReference>
<dbReference type="InterPro" id="IPR006162">
    <property type="entry name" value="Ppantetheine_attach_site"/>
</dbReference>
<dbReference type="InterPro" id="IPR036736">
    <property type="entry name" value="ACP-like_sf"/>
</dbReference>
<geneLocation type="plasmid" evidence="4 5">
    <name>pSID</name>
</geneLocation>
<keyword evidence="1" id="KW-0596">Phosphopantetheine</keyword>
<reference evidence="4 5" key="1">
    <citation type="submission" date="2020-10" db="EMBL/GenBank/DDBJ databases">
        <title>Whole genome sequence of oil-degrading bacteria Rhodococcus pyridinivorans strain 5Ap.</title>
        <authorList>
            <person name="Akhremchuk A.E."/>
            <person name="Valentovich L.N."/>
            <person name="Charniauskaya M.I."/>
            <person name="Bukliarevich H.A."/>
            <person name="Titok M.A."/>
        </authorList>
    </citation>
    <scope>NUCLEOTIDE SEQUENCE [LARGE SCALE GENOMIC DNA]</scope>
    <source>
        <strain evidence="4 5">5Ap</strain>
        <plasmid evidence="4 5">pSID</plasmid>
    </source>
</reference>
<dbReference type="EMBL" id="CP063453">
    <property type="protein sequence ID" value="QOW02039.1"/>
    <property type="molecule type" value="Genomic_DNA"/>
</dbReference>
<keyword evidence="2" id="KW-0597">Phosphoprotein</keyword>
<evidence type="ECO:0000256" key="1">
    <source>
        <dbReference type="ARBA" id="ARBA00022450"/>
    </source>
</evidence>
<name>A0A7M2XWB5_9NOCA</name>
<accession>A0A7M2XWB5</accession>
<keyword evidence="4" id="KW-0614">Plasmid</keyword>
<gene>
    <name evidence="4" type="ORF">INP59_27075</name>
</gene>
<dbReference type="InterPro" id="IPR020806">
    <property type="entry name" value="PKS_PP-bd"/>
</dbReference>
<sequence length="171" mass="18341">MASESATSMDLTEFVRSLSDVSDCAVAFSQEQWIVAIQSSGTVSLVDYRNRTWAHLGADATAPVILEANPSAIGALTMTFVEQAPPHRRSIYVGARDDIEEFVCKTLAVATENAAVGVDDDLFDLGADSLVLIEVATSIFEQYGVRLEIQEVFEAGTPAQISQLVKARIAG</sequence>
<dbReference type="Pfam" id="PF00550">
    <property type="entry name" value="PP-binding"/>
    <property type="match status" value="1"/>
</dbReference>
<dbReference type="InterPro" id="IPR009081">
    <property type="entry name" value="PP-bd_ACP"/>
</dbReference>
<dbReference type="PROSITE" id="PS00012">
    <property type="entry name" value="PHOSPHOPANTETHEINE"/>
    <property type="match status" value="1"/>
</dbReference>
<dbReference type="AlphaFoldDB" id="A0A7M2XWB5"/>
<evidence type="ECO:0000313" key="5">
    <source>
        <dbReference type="Proteomes" id="UP000593818"/>
    </source>
</evidence>
<dbReference type="Proteomes" id="UP000593818">
    <property type="component" value="Plasmid pSID"/>
</dbReference>
<dbReference type="SUPFAM" id="SSF47336">
    <property type="entry name" value="ACP-like"/>
    <property type="match status" value="1"/>
</dbReference>
<keyword evidence="5" id="KW-1185">Reference proteome</keyword>
<evidence type="ECO:0000259" key="3">
    <source>
        <dbReference type="PROSITE" id="PS50075"/>
    </source>
</evidence>
<dbReference type="PROSITE" id="PS50075">
    <property type="entry name" value="CARRIER"/>
    <property type="match status" value="1"/>
</dbReference>
<organism evidence="4 5">
    <name type="scientific">Rhodococcus pyridinivorans</name>
    <dbReference type="NCBI Taxonomy" id="103816"/>
    <lineage>
        <taxon>Bacteria</taxon>
        <taxon>Bacillati</taxon>
        <taxon>Actinomycetota</taxon>
        <taxon>Actinomycetes</taxon>
        <taxon>Mycobacteriales</taxon>
        <taxon>Nocardiaceae</taxon>
        <taxon>Rhodococcus</taxon>
    </lineage>
</organism>
<proteinExistence type="predicted"/>
<evidence type="ECO:0000313" key="4">
    <source>
        <dbReference type="EMBL" id="QOW02039.1"/>
    </source>
</evidence>
<evidence type="ECO:0000256" key="2">
    <source>
        <dbReference type="ARBA" id="ARBA00022553"/>
    </source>
</evidence>